<evidence type="ECO:0000313" key="7">
    <source>
        <dbReference type="EMBL" id="MFD2181733.1"/>
    </source>
</evidence>
<organism evidence="7 8">
    <name type="scientific">Rhodoplanes azumiensis</name>
    <dbReference type="NCBI Taxonomy" id="1897628"/>
    <lineage>
        <taxon>Bacteria</taxon>
        <taxon>Pseudomonadati</taxon>
        <taxon>Pseudomonadota</taxon>
        <taxon>Alphaproteobacteria</taxon>
        <taxon>Hyphomicrobiales</taxon>
        <taxon>Nitrobacteraceae</taxon>
        <taxon>Rhodoplanes</taxon>
    </lineage>
</organism>
<dbReference type="InterPro" id="IPR038488">
    <property type="entry name" value="Integrase_DNA-bd_sf"/>
</dbReference>
<dbReference type="InterPro" id="IPR010998">
    <property type="entry name" value="Integrase_recombinase_N"/>
</dbReference>
<dbReference type="InterPro" id="IPR002104">
    <property type="entry name" value="Integrase_catalytic"/>
</dbReference>
<comment type="similarity">
    <text evidence="1">Belongs to the 'phage' integrase family.</text>
</comment>
<dbReference type="CDD" id="cd00801">
    <property type="entry name" value="INT_P4_C"/>
    <property type="match status" value="1"/>
</dbReference>
<evidence type="ECO:0000256" key="1">
    <source>
        <dbReference type="ARBA" id="ARBA00008857"/>
    </source>
</evidence>
<dbReference type="InterPro" id="IPR025166">
    <property type="entry name" value="Integrase_DNA_bind_dom"/>
</dbReference>
<evidence type="ECO:0000313" key="8">
    <source>
        <dbReference type="Proteomes" id="UP001597314"/>
    </source>
</evidence>
<keyword evidence="2" id="KW-0229">DNA integration</keyword>
<dbReference type="InterPro" id="IPR053876">
    <property type="entry name" value="Phage_int_M"/>
</dbReference>
<dbReference type="InterPro" id="IPR011010">
    <property type="entry name" value="DNA_brk_join_enz"/>
</dbReference>
<dbReference type="Proteomes" id="UP001597314">
    <property type="component" value="Unassembled WGS sequence"/>
</dbReference>
<name>A0ABW5AFM3_9BRAD</name>
<gene>
    <name evidence="7" type="ORF">ACFSOX_06180</name>
</gene>
<keyword evidence="8" id="KW-1185">Reference proteome</keyword>
<dbReference type="Gene3D" id="1.10.443.10">
    <property type="entry name" value="Intergrase catalytic core"/>
    <property type="match status" value="1"/>
</dbReference>
<dbReference type="PANTHER" id="PTHR30629">
    <property type="entry name" value="PROPHAGE INTEGRASE"/>
    <property type="match status" value="1"/>
</dbReference>
<feature type="compositionally biased region" description="Polar residues" evidence="5">
    <location>
        <begin position="400"/>
        <end position="416"/>
    </location>
</feature>
<proteinExistence type="inferred from homology"/>
<dbReference type="Pfam" id="PF00589">
    <property type="entry name" value="Phage_integrase"/>
    <property type="match status" value="1"/>
</dbReference>
<sequence length="416" mass="46564">MKRLTALKVEREKRPGLYSDGLGLYLQVRSSGSKSWIFRYRAGKKLRDMGLGSVNAIGLAEARERAARYRNLRANGIDPIDDRRRQEAAQRADAARALTFEQCAAQFVDAHKAGWKNAKHAAQWTATLQTYAYPVLGPLPVASVDTPLVLKVLEPIWNDKTETATRVRGRIESILDWARVRGFRDGENPARWRGHLDHLLPKRSKVAAVKHHAALPYREIPAFMELLRAEPSLAARAMEFGVLTAARTGEVIGARWSEIDLEAKLWTIPPDRMKAGREHRVPLATRAVTILSEVPKDPDAEFVFPGGKANRPLSSMALLMLLRRMKRDDLTVHGFRSTFRDWAAEQTTFPAEVAEMALAHTVSDKVEAAYRRGDLFDKRRALATAWAAFCQSKPVRPRGASNTFASESVPDTQAQN</sequence>
<dbReference type="InterPro" id="IPR013762">
    <property type="entry name" value="Integrase-like_cat_sf"/>
</dbReference>
<evidence type="ECO:0000256" key="3">
    <source>
        <dbReference type="ARBA" id="ARBA00023125"/>
    </source>
</evidence>
<keyword evidence="4" id="KW-0233">DNA recombination</keyword>
<dbReference type="Gene3D" id="1.10.150.130">
    <property type="match status" value="1"/>
</dbReference>
<dbReference type="Pfam" id="PF13356">
    <property type="entry name" value="Arm-DNA-bind_3"/>
    <property type="match status" value="1"/>
</dbReference>
<dbReference type="Pfam" id="PF22022">
    <property type="entry name" value="Phage_int_M"/>
    <property type="match status" value="1"/>
</dbReference>
<dbReference type="EMBL" id="JBHUIW010000004">
    <property type="protein sequence ID" value="MFD2181733.1"/>
    <property type="molecule type" value="Genomic_DNA"/>
</dbReference>
<feature type="domain" description="Tyr recombinase" evidence="6">
    <location>
        <begin position="210"/>
        <end position="383"/>
    </location>
</feature>
<dbReference type="RefSeq" id="WP_378476915.1">
    <property type="nucleotide sequence ID" value="NZ_JBHUIW010000004.1"/>
</dbReference>
<keyword evidence="3" id="KW-0238">DNA-binding</keyword>
<comment type="caution">
    <text evidence="7">The sequence shown here is derived from an EMBL/GenBank/DDBJ whole genome shotgun (WGS) entry which is preliminary data.</text>
</comment>
<feature type="region of interest" description="Disordered" evidence="5">
    <location>
        <begin position="395"/>
        <end position="416"/>
    </location>
</feature>
<dbReference type="PROSITE" id="PS51898">
    <property type="entry name" value="TYR_RECOMBINASE"/>
    <property type="match status" value="1"/>
</dbReference>
<dbReference type="SUPFAM" id="SSF56349">
    <property type="entry name" value="DNA breaking-rejoining enzymes"/>
    <property type="match status" value="1"/>
</dbReference>
<dbReference type="PANTHER" id="PTHR30629:SF2">
    <property type="entry name" value="PROPHAGE INTEGRASE INTS-RELATED"/>
    <property type="match status" value="1"/>
</dbReference>
<dbReference type="Gene3D" id="3.30.160.390">
    <property type="entry name" value="Integrase, DNA-binding domain"/>
    <property type="match status" value="1"/>
</dbReference>
<evidence type="ECO:0000256" key="4">
    <source>
        <dbReference type="ARBA" id="ARBA00023172"/>
    </source>
</evidence>
<dbReference type="InterPro" id="IPR050808">
    <property type="entry name" value="Phage_Integrase"/>
</dbReference>
<reference evidence="8" key="1">
    <citation type="journal article" date="2019" name="Int. J. Syst. Evol. Microbiol.">
        <title>The Global Catalogue of Microorganisms (GCM) 10K type strain sequencing project: providing services to taxonomists for standard genome sequencing and annotation.</title>
        <authorList>
            <consortium name="The Broad Institute Genomics Platform"/>
            <consortium name="The Broad Institute Genome Sequencing Center for Infectious Disease"/>
            <person name="Wu L."/>
            <person name="Ma J."/>
        </authorList>
    </citation>
    <scope>NUCLEOTIDE SEQUENCE [LARGE SCALE GENOMIC DNA]</scope>
    <source>
        <strain evidence="8">CGMCC 1.6774</strain>
    </source>
</reference>
<evidence type="ECO:0000256" key="2">
    <source>
        <dbReference type="ARBA" id="ARBA00022908"/>
    </source>
</evidence>
<evidence type="ECO:0000259" key="6">
    <source>
        <dbReference type="PROSITE" id="PS51898"/>
    </source>
</evidence>
<protein>
    <submittedName>
        <fullName evidence="7">Tyrosine-type recombinase/integrase</fullName>
    </submittedName>
</protein>
<evidence type="ECO:0000256" key="5">
    <source>
        <dbReference type="SAM" id="MobiDB-lite"/>
    </source>
</evidence>
<accession>A0ABW5AFM3</accession>